<sequence length="274" mass="30545">MQRVCRALRVGARAFKENEVPVVAGEEVRRNQEEKFNPQRRFNECFGLSTGLIISWDLFHRCRRQWGLPEAGTQPIFSSVKNIVPPRANQATVVKKASIDASPFLKESLFASDCESQGSVSFVSDDEDDFAFQDELPEKSKLSIPKDLKANDVVERLAGNVLSAVGATKILLGEKGSKKIPEPPISGLELLNSGAELGSSRALYNLGVYYDRQREYDIAQDYYKRAADIGHPIASYNYAAMIMEKNKNLTPEVKSLMSYAYEHGVSEAKPYALQ</sequence>
<reference evidence="2" key="1">
    <citation type="submission" date="2021-06" db="EMBL/GenBank/DDBJ databases">
        <authorList>
            <person name="Hodson N. C."/>
            <person name="Mongue J. A."/>
            <person name="Jaron S. K."/>
        </authorList>
    </citation>
    <scope>NUCLEOTIDE SEQUENCE</scope>
</reference>
<dbReference type="OrthoDB" id="2384430at2759"/>
<organism evidence="2 3">
    <name type="scientific">Allacma fusca</name>
    <dbReference type="NCBI Taxonomy" id="39272"/>
    <lineage>
        <taxon>Eukaryota</taxon>
        <taxon>Metazoa</taxon>
        <taxon>Ecdysozoa</taxon>
        <taxon>Arthropoda</taxon>
        <taxon>Hexapoda</taxon>
        <taxon>Collembola</taxon>
        <taxon>Symphypleona</taxon>
        <taxon>Sminthuridae</taxon>
        <taxon>Allacma</taxon>
    </lineage>
</organism>
<accession>A0A8J2JKW2</accession>
<evidence type="ECO:0000313" key="2">
    <source>
        <dbReference type="EMBL" id="CAG7720492.1"/>
    </source>
</evidence>
<protein>
    <submittedName>
        <fullName evidence="2">Uncharacterized protein</fullName>
    </submittedName>
</protein>
<keyword evidence="3" id="KW-1185">Reference proteome</keyword>
<keyword evidence="1" id="KW-0802">TPR repeat</keyword>
<evidence type="ECO:0000313" key="3">
    <source>
        <dbReference type="Proteomes" id="UP000708208"/>
    </source>
</evidence>
<dbReference type="AlphaFoldDB" id="A0A8J2JKW2"/>
<dbReference type="InterPro" id="IPR006597">
    <property type="entry name" value="Sel1-like"/>
</dbReference>
<gene>
    <name evidence="2" type="ORF">AFUS01_LOCUS9765</name>
</gene>
<comment type="caution">
    <text evidence="2">The sequence shown here is derived from an EMBL/GenBank/DDBJ whole genome shotgun (WGS) entry which is preliminary data.</text>
</comment>
<evidence type="ECO:0000256" key="1">
    <source>
        <dbReference type="PROSITE-ProRule" id="PRU00339"/>
    </source>
</evidence>
<dbReference type="Proteomes" id="UP000708208">
    <property type="component" value="Unassembled WGS sequence"/>
</dbReference>
<dbReference type="InterPro" id="IPR019734">
    <property type="entry name" value="TPR_rpt"/>
</dbReference>
<feature type="repeat" description="TPR" evidence="1">
    <location>
        <begin position="200"/>
        <end position="233"/>
    </location>
</feature>
<name>A0A8J2JKW2_9HEXA</name>
<dbReference type="PROSITE" id="PS50005">
    <property type="entry name" value="TPR"/>
    <property type="match status" value="1"/>
</dbReference>
<dbReference type="SMART" id="SM00671">
    <property type="entry name" value="SEL1"/>
    <property type="match status" value="1"/>
</dbReference>
<dbReference type="EMBL" id="CAJVCH010071107">
    <property type="protein sequence ID" value="CAG7720492.1"/>
    <property type="molecule type" value="Genomic_DNA"/>
</dbReference>
<proteinExistence type="predicted"/>